<feature type="chain" id="PRO_5026662936" description="SH3 domain-containing protein" evidence="1">
    <location>
        <begin position="21"/>
        <end position="160"/>
    </location>
</feature>
<dbReference type="RefSeq" id="WP_172106810.1">
    <property type="nucleotide sequence ID" value="NZ_CP038017.1"/>
</dbReference>
<dbReference type="EMBL" id="CP038017">
    <property type="protein sequence ID" value="QIV94720.1"/>
    <property type="molecule type" value="Genomic_DNA"/>
</dbReference>
<proteinExistence type="predicted"/>
<reference evidence="2 3" key="1">
    <citation type="submission" date="2019-03" db="EMBL/GenBank/DDBJ databases">
        <title>Complete Genome Sequence of Allofrancisella frigidaquae Strain SYSU 10HL1970 Isolated from Water-Cooling Systems in China.</title>
        <authorList>
            <person name="Ohrman C."/>
            <person name="Uneklint I."/>
            <person name="Sjodin A."/>
        </authorList>
    </citation>
    <scope>NUCLEOTIDE SEQUENCE [LARGE SCALE GENOMIC DNA]</scope>
    <source>
        <strain evidence="2 3">SYSU 10HL1970</strain>
    </source>
</reference>
<accession>A0A6M3HUL9</accession>
<dbReference type="AlphaFoldDB" id="A0A6M3HUL9"/>
<name>A0A6M3HUL9_9GAMM</name>
<sequence>MKKTFLAVILSISTLGLVLAMSNDSTKEIAPKSQKHYSDKLVSIYAEDVNDSKVVDTITFKNLDEYNIFYCKDNNWCEVVNQKDGNVGWINLEELKKAQDRYAQQMYKKNLMQKLQQDNQAQSQQIAELQGIVVRMQKDFSVALQNQQIQINQLKQAIYR</sequence>
<organism evidence="2 3">
    <name type="scientific">Allofrancisella frigidaquae</name>
    <dbReference type="NCBI Taxonomy" id="1085644"/>
    <lineage>
        <taxon>Bacteria</taxon>
        <taxon>Pseudomonadati</taxon>
        <taxon>Pseudomonadota</taxon>
        <taxon>Gammaproteobacteria</taxon>
        <taxon>Thiotrichales</taxon>
        <taxon>Francisellaceae</taxon>
        <taxon>Allofrancisella</taxon>
    </lineage>
</organism>
<keyword evidence="3" id="KW-1185">Reference proteome</keyword>
<evidence type="ECO:0000313" key="2">
    <source>
        <dbReference type="EMBL" id="QIV94720.1"/>
    </source>
</evidence>
<evidence type="ECO:0000256" key="1">
    <source>
        <dbReference type="SAM" id="SignalP"/>
    </source>
</evidence>
<evidence type="ECO:0000313" key="3">
    <source>
        <dbReference type="Proteomes" id="UP000503320"/>
    </source>
</evidence>
<gene>
    <name evidence="2" type="ORF">E3E15_04860</name>
</gene>
<evidence type="ECO:0008006" key="4">
    <source>
        <dbReference type="Google" id="ProtNLM"/>
    </source>
</evidence>
<protein>
    <recommendedName>
        <fullName evidence="4">SH3 domain-containing protein</fullName>
    </recommendedName>
</protein>
<dbReference type="Proteomes" id="UP000503320">
    <property type="component" value="Chromosome"/>
</dbReference>
<feature type="signal peptide" evidence="1">
    <location>
        <begin position="1"/>
        <end position="20"/>
    </location>
</feature>
<dbReference type="KEGG" id="afri:E3E15_04860"/>
<keyword evidence="1" id="KW-0732">Signal</keyword>